<dbReference type="Proteomes" id="UP001159364">
    <property type="component" value="Linkage Group LG11"/>
</dbReference>
<dbReference type="EMBL" id="JAIWQS010000011">
    <property type="protein sequence ID" value="KAJ8750215.1"/>
    <property type="molecule type" value="Genomic_DNA"/>
</dbReference>
<dbReference type="PANTHER" id="PTHR33355:SF11">
    <property type="entry name" value="WALL-ASSOCIATED RECEPTOR KINASE GALACTURONAN-BINDING DOMAIN-CONTAINING PROTEIN"/>
    <property type="match status" value="1"/>
</dbReference>
<reference evidence="3 4" key="1">
    <citation type="submission" date="2021-09" db="EMBL/GenBank/DDBJ databases">
        <title>Genomic insights and catalytic innovation underlie evolution of tropane alkaloids biosynthesis.</title>
        <authorList>
            <person name="Wang Y.-J."/>
            <person name="Tian T."/>
            <person name="Huang J.-P."/>
            <person name="Huang S.-X."/>
        </authorList>
    </citation>
    <scope>NUCLEOTIDE SEQUENCE [LARGE SCALE GENOMIC DNA]</scope>
    <source>
        <strain evidence="3">KIB-2018</strain>
        <tissue evidence="3">Leaf</tissue>
    </source>
</reference>
<sequence length="265" mass="29540">MHTNKKLEIFHTVFLTLNFLLSTCLCQDTSSSSCGKIRIPSTNVQSPLNKMILCRSQKLYFRTSLGLFQISSVDYTKKTLSIAYPGSCSPSSNYIYPSLLSAAFPTPLQPNSLLLFNCSEEHFLRSTFRCNRNHSSSCAADLDKGLESSYPCLLVKDLEQLEKGFHPKDLNCSHYSLIHRRSLKDDENQEYELGTTISFDIPDHVPNVCNECEKPNGNCGIGLRCICHPRECKNKVISMAGSLMHTGNVLSVLSSIVVVAISIIF</sequence>
<evidence type="ECO:0000313" key="3">
    <source>
        <dbReference type="EMBL" id="KAJ8750215.1"/>
    </source>
</evidence>
<gene>
    <name evidence="3" type="ORF">K2173_014130</name>
</gene>
<accession>A0AAV8SDT9</accession>
<keyword evidence="1" id="KW-0472">Membrane</keyword>
<comment type="caution">
    <text evidence="3">The sequence shown here is derived from an EMBL/GenBank/DDBJ whole genome shotgun (WGS) entry which is preliminary data.</text>
</comment>
<feature type="signal peptide" evidence="2">
    <location>
        <begin position="1"/>
        <end position="26"/>
    </location>
</feature>
<dbReference type="PANTHER" id="PTHR33355">
    <property type="entry name" value="WALL-ASSOCIATED RECEPTOR KINASE CARBOXY-TERMINAL PROTEIN-RELATED"/>
    <property type="match status" value="1"/>
</dbReference>
<feature type="chain" id="PRO_5043541170" evidence="2">
    <location>
        <begin position="27"/>
        <end position="265"/>
    </location>
</feature>
<proteinExistence type="predicted"/>
<keyword evidence="2" id="KW-0732">Signal</keyword>
<organism evidence="3 4">
    <name type="scientific">Erythroxylum novogranatense</name>
    <dbReference type="NCBI Taxonomy" id="1862640"/>
    <lineage>
        <taxon>Eukaryota</taxon>
        <taxon>Viridiplantae</taxon>
        <taxon>Streptophyta</taxon>
        <taxon>Embryophyta</taxon>
        <taxon>Tracheophyta</taxon>
        <taxon>Spermatophyta</taxon>
        <taxon>Magnoliopsida</taxon>
        <taxon>eudicotyledons</taxon>
        <taxon>Gunneridae</taxon>
        <taxon>Pentapetalae</taxon>
        <taxon>rosids</taxon>
        <taxon>fabids</taxon>
        <taxon>Malpighiales</taxon>
        <taxon>Erythroxylaceae</taxon>
        <taxon>Erythroxylum</taxon>
    </lineage>
</organism>
<keyword evidence="1" id="KW-1133">Transmembrane helix</keyword>
<name>A0AAV8SDT9_9ROSI</name>
<dbReference type="AlphaFoldDB" id="A0AAV8SDT9"/>
<keyword evidence="4" id="KW-1185">Reference proteome</keyword>
<evidence type="ECO:0000313" key="4">
    <source>
        <dbReference type="Proteomes" id="UP001159364"/>
    </source>
</evidence>
<keyword evidence="1" id="KW-0812">Transmembrane</keyword>
<evidence type="ECO:0000256" key="2">
    <source>
        <dbReference type="SAM" id="SignalP"/>
    </source>
</evidence>
<feature type="transmembrane region" description="Helical" evidence="1">
    <location>
        <begin position="243"/>
        <end position="264"/>
    </location>
</feature>
<protein>
    <submittedName>
        <fullName evidence="3">Uncharacterized protein</fullName>
    </submittedName>
</protein>
<evidence type="ECO:0000256" key="1">
    <source>
        <dbReference type="SAM" id="Phobius"/>
    </source>
</evidence>